<gene>
    <name evidence="1" type="ORF">SCRDD08_00075</name>
</gene>
<dbReference type="Proteomes" id="UP000070377">
    <property type="component" value="Unassembled WGS sequence"/>
</dbReference>
<proteinExistence type="predicted"/>
<dbReference type="EMBL" id="LQRD01000001">
    <property type="protein sequence ID" value="KXT71428.1"/>
    <property type="molecule type" value="Genomic_DNA"/>
</dbReference>
<dbReference type="STRING" id="45634.SCRDD08_00075"/>
<dbReference type="AlphaFoldDB" id="A0A139N5W2"/>
<name>A0A139N5W2_STRCR</name>
<evidence type="ECO:0000313" key="2">
    <source>
        <dbReference type="Proteomes" id="UP000070377"/>
    </source>
</evidence>
<evidence type="ECO:0008006" key="3">
    <source>
        <dbReference type="Google" id="ProtNLM"/>
    </source>
</evidence>
<accession>A0A139N5W2</accession>
<comment type="caution">
    <text evidence="1">The sequence shown here is derived from an EMBL/GenBank/DDBJ whole genome shotgun (WGS) entry which is preliminary data.</text>
</comment>
<dbReference type="PATRIC" id="fig|45634.12.peg.74"/>
<dbReference type="InterPro" id="IPR025233">
    <property type="entry name" value="DUF4176"/>
</dbReference>
<reference evidence="1 2" key="1">
    <citation type="submission" date="2016-01" db="EMBL/GenBank/DDBJ databases">
        <title>Highly variable Streptococcus oralis are common among viridans streptococci isolated from primates.</title>
        <authorList>
            <person name="Denapaite D."/>
            <person name="Rieger M."/>
            <person name="Koendgen S."/>
            <person name="Brueckner R."/>
            <person name="Ochigava I."/>
            <person name="Kappeler P."/>
            <person name="Maetz-Rensing K."/>
            <person name="Leendertz F."/>
            <person name="Hakenbeck R."/>
        </authorList>
    </citation>
    <scope>NUCLEOTIDE SEQUENCE [LARGE SCALE GENOMIC DNA]</scope>
    <source>
        <strain evidence="1 2">DD08</strain>
    </source>
</reference>
<protein>
    <recommendedName>
        <fullName evidence="3">DUF4176 domain-containing protein</fullName>
    </recommendedName>
</protein>
<dbReference type="Pfam" id="PF13780">
    <property type="entry name" value="DUF4176"/>
    <property type="match status" value="1"/>
</dbReference>
<organism evidence="1 2">
    <name type="scientific">Streptococcus cristatus</name>
    <dbReference type="NCBI Taxonomy" id="45634"/>
    <lineage>
        <taxon>Bacteria</taxon>
        <taxon>Bacillati</taxon>
        <taxon>Bacillota</taxon>
        <taxon>Bacilli</taxon>
        <taxon>Lactobacillales</taxon>
        <taxon>Streptococcaceae</taxon>
        <taxon>Streptococcus</taxon>
    </lineage>
</organism>
<evidence type="ECO:0000313" key="1">
    <source>
        <dbReference type="EMBL" id="KXT71428.1"/>
    </source>
</evidence>
<dbReference type="RefSeq" id="WP_061421947.1">
    <property type="nucleotide sequence ID" value="NZ_KQ969062.1"/>
</dbReference>
<sequence length="217" mass="25261">MKEEQLSLFKQALSRIEVTEQAKEFLFAVSMTLSGHTEVFRKCYLAFMNGEDSYHYHPMIGAPLDFFFEGSEVRVKRLKEEVVLSRGHFIQYASYVDLCFSRIYPLGSVVELDRDLLPQDLVAAFESEQMDFFVVLSGRRVVMETGSYIDYIGYTWPFGLRFDTAPLFVSNLFIKRVVSEGYTDMTDERYCQEAFRREYFNEGIVSSVYGEEIVNED</sequence>